<evidence type="ECO:0000313" key="1">
    <source>
        <dbReference type="EMBL" id="MBB5331747.1"/>
    </source>
</evidence>
<name>A0A9X0U869_9BACT</name>
<dbReference type="EMBL" id="JACHEB010000017">
    <property type="protein sequence ID" value="MBB5331747.1"/>
    <property type="molecule type" value="Genomic_DNA"/>
</dbReference>
<accession>A0A9X0U869</accession>
<dbReference type="Gene3D" id="3.40.50.2000">
    <property type="entry name" value="Glycogen Phosphorylase B"/>
    <property type="match status" value="1"/>
</dbReference>
<keyword evidence="2" id="KW-1185">Reference proteome</keyword>
<proteinExistence type="predicted"/>
<sequence length="107" mass="11245">MKIGFISMPLTGHLNPMIALSRKLQSRGHEIVFIGVPDVGPYACAAGLDFVSYCEEEFPAGSCASALAPVAKLHGTEATRWTIQGAGRAFFQIASQHLPGTLAETGG</sequence>
<reference evidence="1 2" key="1">
    <citation type="submission" date="2020-08" db="EMBL/GenBank/DDBJ databases">
        <title>Genomic Encyclopedia of Type Strains, Phase IV (KMG-V): Genome sequencing to study the core and pangenomes of soil and plant-associated prokaryotes.</title>
        <authorList>
            <person name="Whitman W."/>
        </authorList>
    </citation>
    <scope>NUCLEOTIDE SEQUENCE [LARGE SCALE GENOMIC DNA]</scope>
    <source>
        <strain evidence="1 2">X5P2</strain>
    </source>
</reference>
<gene>
    <name evidence="1" type="ORF">HDF14_005396</name>
</gene>
<dbReference type="SUPFAM" id="SSF53756">
    <property type="entry name" value="UDP-Glycosyltransferase/glycogen phosphorylase"/>
    <property type="match status" value="1"/>
</dbReference>
<evidence type="ECO:0000313" key="2">
    <source>
        <dbReference type="Proteomes" id="UP000535182"/>
    </source>
</evidence>
<organism evidence="1 2">
    <name type="scientific">Tunturiibacter gelidiferens</name>
    <dbReference type="NCBI Taxonomy" id="3069689"/>
    <lineage>
        <taxon>Bacteria</taxon>
        <taxon>Pseudomonadati</taxon>
        <taxon>Acidobacteriota</taxon>
        <taxon>Terriglobia</taxon>
        <taxon>Terriglobales</taxon>
        <taxon>Acidobacteriaceae</taxon>
        <taxon>Tunturiibacter</taxon>
    </lineage>
</organism>
<dbReference type="Proteomes" id="UP000535182">
    <property type="component" value="Unassembled WGS sequence"/>
</dbReference>
<dbReference type="AlphaFoldDB" id="A0A9X0U869"/>
<protein>
    <submittedName>
        <fullName evidence="1">UDP:flavonoid glycosyltransferase YjiC (YdhE family)</fullName>
    </submittedName>
</protein>
<dbReference type="RefSeq" id="WP_260698587.1">
    <property type="nucleotide sequence ID" value="NZ_JACHEB010000017.1"/>
</dbReference>
<comment type="caution">
    <text evidence="1">The sequence shown here is derived from an EMBL/GenBank/DDBJ whole genome shotgun (WGS) entry which is preliminary data.</text>
</comment>